<dbReference type="InterPro" id="IPR001759">
    <property type="entry name" value="PTX_dom"/>
</dbReference>
<proteinExistence type="predicted"/>
<dbReference type="InterPro" id="IPR002126">
    <property type="entry name" value="Cadherin-like_dom"/>
</dbReference>
<evidence type="ECO:0000259" key="2">
    <source>
        <dbReference type="PROSITE" id="PS50268"/>
    </source>
</evidence>
<feature type="domain" description="Cadherin" evidence="2">
    <location>
        <begin position="3635"/>
        <end position="3751"/>
    </location>
</feature>
<dbReference type="Gene3D" id="2.60.120.200">
    <property type="match status" value="1"/>
</dbReference>
<dbReference type="InterPro" id="IPR010221">
    <property type="entry name" value="VCBS_dom"/>
</dbReference>
<evidence type="ECO:0000256" key="1">
    <source>
        <dbReference type="SAM" id="MobiDB-lite"/>
    </source>
</evidence>
<feature type="domain" description="Cadherin" evidence="2">
    <location>
        <begin position="1512"/>
        <end position="1607"/>
    </location>
</feature>
<dbReference type="Pfam" id="PF00354">
    <property type="entry name" value="Pentaxin"/>
    <property type="match status" value="1"/>
</dbReference>
<feature type="domain" description="Cadherin" evidence="2">
    <location>
        <begin position="1405"/>
        <end position="1501"/>
    </location>
</feature>
<evidence type="ECO:0000313" key="4">
    <source>
        <dbReference type="Proteomes" id="UP000183982"/>
    </source>
</evidence>
<feature type="region of interest" description="Disordered" evidence="1">
    <location>
        <begin position="3825"/>
        <end position="3859"/>
    </location>
</feature>
<dbReference type="PROSITE" id="PS50268">
    <property type="entry name" value="CADHERIN_2"/>
    <property type="match status" value="6"/>
</dbReference>
<dbReference type="InterPro" id="IPR013320">
    <property type="entry name" value="ConA-like_dom_sf"/>
</dbReference>
<reference evidence="4" key="1">
    <citation type="submission" date="2016-11" db="EMBL/GenBank/DDBJ databases">
        <authorList>
            <person name="Varghese N."/>
            <person name="Submissions S."/>
        </authorList>
    </citation>
    <scope>NUCLEOTIDE SEQUENCE [LARGE SCALE GENOMIC DNA]</scope>
    <source>
        <strain evidence="4">DSM 100564</strain>
    </source>
</reference>
<dbReference type="GO" id="GO:0016020">
    <property type="term" value="C:membrane"/>
    <property type="evidence" value="ECO:0007669"/>
    <property type="project" value="InterPro"/>
</dbReference>
<dbReference type="InterPro" id="IPR040853">
    <property type="entry name" value="RapA2_cadherin-like"/>
</dbReference>
<keyword evidence="4" id="KW-1185">Reference proteome</keyword>
<gene>
    <name evidence="3" type="ORF">SAMN05444000_1354</name>
</gene>
<dbReference type="PANTHER" id="PTHR14139:SF2">
    <property type="entry name" value="CALSYNTENIN-1"/>
    <property type="match status" value="1"/>
</dbReference>
<sequence>MTDKREDPLAKKKIVSNEANGLSEEIFGWVISDDSSFAPQTTEAAGRSPDTVPALDASAGNRHFAVSEDALARGLGVDLQSGTASGSSAPQLAQISSVVPFHAVDLSANGSQPGYQMPLQSSGAVGLSVPVQVGAVSGHMAVANHPNAPSVAALMARGKEDHPLALHLTAVDGDHHSGSMDITIAGLPPGAVLSLGHANPDGSWLLPAGTNINTLALVPGTNWSGNGMLDIAARQVDGQVTHAGLPFSIAPLPDPAQISGTDLGHTVEDRISNVSGILNVVDPDIGEAEFVPSTLSTSFGQLVIDKSGHWSFHLDNSNPAVQGLGQGQQANQVFTVATVDGSTHDIHILVSGSNDGPHLTAASASATEDGAIVSGQMVSTDVDGGDSARFTTSGALPAGFAMQPDGSWSLDPTDAAYQHLRHGETVTYTVQVTVTDPFGAQDQQSLTLSVSGTDDKPILSAATASVKEDGPAVSGTLTATDTDTGDRLTYSAGYIPPGFDLHADGSWSFTPPTGTYDYLAAGQTQDLIIPVTVRDIHGLSNGKNLTITIVGTNDAAIIKGPSVSQVTEDQNVVAGHLAAGGQLAISDLDAGQDHFQAQTLTGANGGQFTVDATGRWTYELDNALPNVQGLRSSDHLVDSLVVHSADGTPHSISVTINGSDDKAVISGTHVGVTTEDVQQRTTGKLNVMDPDAGQASFVPQTSAPGSHGTFSVQPDGTWSYVLNNNQAAVQALTGGGGPLTDTLTVSTIDGTTQQITVTIQGTNDAPVIAGASSSAVEDGRVVSGQMTSTDVDTGDAQTYSLSQTAPAGFSLHNDGSWSFDPTDAAYQHLAAGETQKVTVPVTVADNAGATDTGNLVITVAGSNDGPVVSGPVSLPGGFEDKSVHITSAQLLAHATDVDTGDTLSVTGLRASHGTITGDAANGFTFTPDPDYNGPVQLSYQVTDGQGVTAAQTASMTLGATPDSAVITDAITGFVKEDEHITTYGGAGHQTHDLTATGMLSIVDPDSGEDRFRYSQFGEPAVSDPFGGHLRISATGSWLYTVNNENPRLQQLAAGQIEHAIYRVHSIDGTAHDIEIEIRGTNDAPVLSAATASATEGGSAVSGQMSATDVDTGDNQAYSLGQSAPAGFTMQGNGSWNFDPTDTAYQHLAAGTTQQVTIPVTVTDSTGATDIENLVITVTGSNDGPVVSGPVTLPGGTEDHAVQITATQLLEHATDVDTGDRLSVAGLSADHGAITGDVATGFTFTPDPNYNGPVVLTYQVTDSQGGTVAQNANLTLGATPDAAVITGVGASLKEDVGVGSGSGDPGDLSAYGQFHVVDPDGPAQSQFPTPTFGGLGLYSGSLGGRLQVNPDGQYIYHLKNSIVDHLKNGEEAKDSFVIHSVDGTTHSVEFTVAGTNDAPVVYRNLETEFEGRNVIKGQISAGDLDHDDTASLIYTSGTPVAGFNLNSDGSYTFDPANPAYRYLNDGDHKNISIPITVTDSDGLSNTGRLTVQLLGVNDAPVLASATASAIENGNSVTGQMTATDVDGSYYTRQYSLGQAAPAGFVLNVDGSWTFDPTDPTYEHLAVGQTEHVTIPITVTDKQGATDTEDLVITVTGTNDGPTVSGPLTLPSGTEDHAVQITAAQLLANATDVDGDQLSVTSLAASHGAISGDAASGFTFTPDANYNGPVSLSYTVTDGQGGTVAQTASLTLAAVGDAAVITDYSTGFVKEDEHVRTYSYGQTHRLTTTGQLAISDPDAGEERFRYSQFGEQVVSDPFRGNLRLDDSGGWRYYVDNDNHQLQQLAAGQVAHAIYRVYSIDGTAHDIDIEVRGTNDVAQIGGVKTATVVEDTSINAGNTLQTGGKLTVADVDTGEAVFVAQSNVAATYGTFVVQTNGVWVYTADNSLRAIQDLDSGDHLTDTLTVTTADGTTTTLSVRIDGLDDHVTIGGATLGTVKEDTDLTFLGQLTTSGGAAANSGDFGDHVLTGQYGSVDLRNDGRWIYTLDPHNAAIQALAEGEHLTDKVTVTARDGTIQELSVSIAGTHDLPVVHVPTTQVAPTIDSVAQVTSATATTDLSAFSTHQSGASIGVHVVGLYAPGSDVNVLAGVPAGSTPTVTGAYTQSGVSGYSYMDTRGWFTQHVPSGDFHAVDPSVRNSWDGGLVQFSDGTIARIQKVCDGGPGGVEKDYIYFTPYAGVNVRTGNSLVSGHATAGQSVALYSGSTLLGTVTADANGDWAVGMAQLQNGAHNLHTVIGGHTSPTQSFQITGAQVTETPALLALGTIDEGSASGLVSGDLTVTDVDATDNPVFTAQSATAGSYGTFDMDASGHWAYHLNDANPLVNALGVGQHLQETFTVDVTTNSGETVQQTITVAINGTNDGPTIAHQITDLGATAEDTPRTFTEAELIGLLGATDVEGDTLHVSAISVDAQYGAFTHQPNGDWVFTPAPDQKSDNIPVDVTVTDGTTSQQGAAVLDLTSVTDAATPGLTISAEQQVMEFASGSASAIFTREAVHNGGPISSMALEMTVLGGQQVASAGVHGATLVSYETSPTTDQMYVYKPDDMVVRIAGHNYDTQVAILNDGKDHRYSFLWDGPKGTLDVLIDGQVVKHMDNVAQGQTMPDGGALAFGGDQDSMRGGFSANDAFAGKMFNAAMATSVVSPAQLATAPLAQVMNGQPSLLTSIQIHNGQVIDQTGNYHYDTHGSFTHTTVAVDTVIAPPNPGATLKLAADLGAPTDSDDHVVHAQLTGLPVGTIVSDGTSAHVVTISASTPDVDVAGWNLGGLTANPPASFHGNFRASLMVTTQGPDGAQAVATTSAPVIFDATQPVPDAAIAGVSAATTDEDTAVSGDLTITDSVGQDHFVAATLSGSYGDLQIEQNGHWTYSPSSKADVMVDGAKAYESFMVKSADGTQQEIHVTLQGTNDAPVVTATQATPIDLGEAIGGNTQSFTDAELVKLTGATDIEGEALSIAGVSVDPQLGSFAKDPSGNWVFTPVAGAAHADVPITIAVSDGHTTTDASGTLDIGLAFSLTAISQDTGLSGTDFITKDNTLVFSGEGTPGHTIYSMGRGGQTTVDATGHWQIDMSSIRLWPMDYTFNFYDLESKTQITQKVTIVRDDPILLINSVGGDDLIDSGDHGKPLDISGEAHNVLDGSLVDIEIAGKHYTGTVHGGQWTVTIPGADLSALADQNLLLNGTLTGVGGESATAQHHLVVAADPLSLHATANLKEDATVTGMGQLFAGQQVGSVDHPGTYQGNFGTLVVEADGRYTYTLDNGAKSVQALLSGTSSQDNFLIPITEASGQTHSAVVGVAISGTDDAPVISGTLEAERAIRPGQFTNLHASGHLDVTDADSQSVSVTINGQSWTPGTSASINTPSARLQVLANGDWSYELIHPGPAQDALLAGAAAGTPQHETFDVVATDAEGHVTKEQLVVTIAPDGTDFTLRGEMRAAVTEDIVSSTGGHLDPVSGTGTQDQTGVYSWGIDPNSTGSHGDFTVDGKGNWHYALHDQDVAIQELGQGDLLQDHATIVATDSTGKQFLREVTVDVMGSNDVAIIGGHHVGTATEDGTPGVTGQLTGTDVDKGDTVTFDAQSAAVGTYGTFDIAADGRWTYHLNNQSAATQQLSGGQVETETFTVIARSTDGAIIHQQISVNVSGHEDAPVISGAFSGSVTEDSSALSTATGQVTTSDADAGDKPVFSAQSSVIGTYGTFSIDEHGAWNYDLDNTNAATQALNSGSIEHETFQISVHTADGETETHDVQIEVHGTDEGAVLPPPPPPVPDAVVLHDASAPESAPADISLYLDAVTDGQAASNDDGAGVHDMSPYLDAIGVFDTGSENFSPPEIQMDPHLLDMDGVPEDQQDDPIIPLADDPTDDVMPPEPIIDENT</sequence>
<dbReference type="OrthoDB" id="9773411at2"/>
<dbReference type="SUPFAM" id="SSF49899">
    <property type="entry name" value="Concanavalin A-like lectins/glucanases"/>
    <property type="match status" value="1"/>
</dbReference>
<dbReference type="PANTHER" id="PTHR14139">
    <property type="entry name" value="CALSYNTENIN"/>
    <property type="match status" value="1"/>
</dbReference>
<accession>A0A1M6T536</accession>
<organism evidence="3 4">
    <name type="scientific">Shimia gijangensis</name>
    <dbReference type="NCBI Taxonomy" id="1470563"/>
    <lineage>
        <taxon>Bacteria</taxon>
        <taxon>Pseudomonadati</taxon>
        <taxon>Pseudomonadota</taxon>
        <taxon>Alphaproteobacteria</taxon>
        <taxon>Rhodobacterales</taxon>
        <taxon>Roseobacteraceae</taxon>
    </lineage>
</organism>
<dbReference type="GO" id="GO:0007156">
    <property type="term" value="P:homophilic cell adhesion via plasma membrane adhesion molecules"/>
    <property type="evidence" value="ECO:0007669"/>
    <property type="project" value="InterPro"/>
</dbReference>
<evidence type="ECO:0000313" key="3">
    <source>
        <dbReference type="EMBL" id="SHK52040.1"/>
    </source>
</evidence>
<dbReference type="InterPro" id="IPR013783">
    <property type="entry name" value="Ig-like_fold"/>
</dbReference>
<feature type="domain" description="Cadherin" evidence="2">
    <location>
        <begin position="458"/>
        <end position="563"/>
    </location>
</feature>
<dbReference type="EMBL" id="FQZQ01000035">
    <property type="protein sequence ID" value="SHK52040.1"/>
    <property type="molecule type" value="Genomic_DNA"/>
</dbReference>
<dbReference type="STRING" id="1470563.SAMN05444000_1354"/>
<dbReference type="Gene3D" id="2.60.40.3440">
    <property type="match status" value="2"/>
</dbReference>
<dbReference type="GO" id="GO:0005509">
    <property type="term" value="F:calcium ion binding"/>
    <property type="evidence" value="ECO:0007669"/>
    <property type="project" value="InterPro"/>
</dbReference>
<dbReference type="NCBIfam" id="NF012211">
    <property type="entry name" value="tand_rpt_95"/>
    <property type="match status" value="4"/>
</dbReference>
<dbReference type="Pfam" id="PF17803">
    <property type="entry name" value="Cadherin_4"/>
    <property type="match status" value="10"/>
</dbReference>
<dbReference type="Proteomes" id="UP000183982">
    <property type="component" value="Unassembled WGS sequence"/>
</dbReference>
<dbReference type="RefSeq" id="WP_139280797.1">
    <property type="nucleotide sequence ID" value="NZ_FQZQ01000035.1"/>
</dbReference>
<feature type="domain" description="Cadherin" evidence="2">
    <location>
        <begin position="779"/>
        <end position="873"/>
    </location>
</feature>
<name>A0A1M6T536_9RHOB</name>
<feature type="domain" description="Cadherin" evidence="2">
    <location>
        <begin position="1082"/>
        <end position="1191"/>
    </location>
</feature>
<dbReference type="Gene3D" id="2.60.40.10">
    <property type="entry name" value="Immunoglobulins"/>
    <property type="match status" value="13"/>
</dbReference>
<dbReference type="InterPro" id="IPR041690">
    <property type="entry name" value="Cadherin_5"/>
</dbReference>
<dbReference type="Pfam" id="PF17892">
    <property type="entry name" value="Cadherin_5"/>
    <property type="match status" value="5"/>
</dbReference>
<dbReference type="SMART" id="SM00112">
    <property type="entry name" value="CA"/>
    <property type="match status" value="4"/>
</dbReference>
<dbReference type="NCBIfam" id="TIGR01965">
    <property type="entry name" value="VCBS_repeat"/>
    <property type="match status" value="20"/>
</dbReference>
<protein>
    <submittedName>
        <fullName evidence="3">VCBS repeat-containing protein</fullName>
    </submittedName>
</protein>